<dbReference type="AlphaFoldDB" id="A0A418WFX5"/>
<dbReference type="Pfam" id="PF04134">
    <property type="entry name" value="DCC1-like"/>
    <property type="match status" value="1"/>
</dbReference>
<name>A0A418WFX5_9PROT</name>
<sequence>MSPNWAPAPAADLPDGLILFDGVCVLCDGWVRFVIRRDEAQRFRFLPIQDPAGRALAARFGIHPDMPQSNAIVIGDKAYFKWESAVKVLETLPGWRWIRITMILPRGLRNWLYDRIARNRYWLFGRYDHCVVPDPAQAHRFAPPTLPPR</sequence>
<comment type="caution">
    <text evidence="1">The sequence shown here is derived from an EMBL/GenBank/DDBJ whole genome shotgun (WGS) entry which is preliminary data.</text>
</comment>
<evidence type="ECO:0000313" key="1">
    <source>
        <dbReference type="EMBL" id="RJF88882.1"/>
    </source>
</evidence>
<dbReference type="PANTHER" id="PTHR33639">
    <property type="entry name" value="THIOL-DISULFIDE OXIDOREDUCTASE DCC"/>
    <property type="match status" value="1"/>
</dbReference>
<dbReference type="Proteomes" id="UP000284605">
    <property type="component" value="Unassembled WGS sequence"/>
</dbReference>
<dbReference type="RefSeq" id="WP_119779846.1">
    <property type="nucleotide sequence ID" value="NZ_QYUK01000011.1"/>
</dbReference>
<protein>
    <submittedName>
        <fullName evidence="1">DUF393 domain-containing protein</fullName>
    </submittedName>
</protein>
<dbReference type="EMBL" id="QYUK01000011">
    <property type="protein sequence ID" value="RJF88882.1"/>
    <property type="molecule type" value="Genomic_DNA"/>
</dbReference>
<dbReference type="GO" id="GO:0015035">
    <property type="term" value="F:protein-disulfide reductase activity"/>
    <property type="evidence" value="ECO:0007669"/>
    <property type="project" value="InterPro"/>
</dbReference>
<gene>
    <name evidence="1" type="ORF">D3874_19445</name>
</gene>
<evidence type="ECO:0000313" key="2">
    <source>
        <dbReference type="Proteomes" id="UP000284605"/>
    </source>
</evidence>
<dbReference type="InterPro" id="IPR052927">
    <property type="entry name" value="DCC_oxidoreductase"/>
</dbReference>
<dbReference type="PANTHER" id="PTHR33639:SF2">
    <property type="entry name" value="DUF393 DOMAIN-CONTAINING PROTEIN"/>
    <property type="match status" value="1"/>
</dbReference>
<reference evidence="1 2" key="1">
    <citation type="submission" date="2018-09" db="EMBL/GenBank/DDBJ databases">
        <authorList>
            <person name="Zhu H."/>
        </authorList>
    </citation>
    <scope>NUCLEOTIDE SEQUENCE [LARGE SCALE GENOMIC DNA]</scope>
    <source>
        <strain evidence="1 2">K1W22B-8</strain>
    </source>
</reference>
<proteinExistence type="predicted"/>
<dbReference type="OrthoDB" id="9785438at2"/>
<dbReference type="InterPro" id="IPR007263">
    <property type="entry name" value="DCC1-like"/>
</dbReference>
<organism evidence="1 2">
    <name type="scientific">Oleomonas cavernae</name>
    <dbReference type="NCBI Taxonomy" id="2320859"/>
    <lineage>
        <taxon>Bacteria</taxon>
        <taxon>Pseudomonadati</taxon>
        <taxon>Pseudomonadota</taxon>
        <taxon>Alphaproteobacteria</taxon>
        <taxon>Acetobacterales</taxon>
        <taxon>Acetobacteraceae</taxon>
        <taxon>Oleomonas</taxon>
    </lineage>
</organism>
<keyword evidence="2" id="KW-1185">Reference proteome</keyword>
<accession>A0A418WFX5</accession>